<evidence type="ECO:0008006" key="3">
    <source>
        <dbReference type="Google" id="ProtNLM"/>
    </source>
</evidence>
<proteinExistence type="predicted"/>
<accession>A0A419SZY8</accession>
<comment type="caution">
    <text evidence="1">The sequence shown here is derived from an EMBL/GenBank/DDBJ whole genome shotgun (WGS) entry which is preliminary data.</text>
</comment>
<evidence type="ECO:0000313" key="2">
    <source>
        <dbReference type="Proteomes" id="UP000284277"/>
    </source>
</evidence>
<evidence type="ECO:0000313" key="1">
    <source>
        <dbReference type="EMBL" id="RKD30748.1"/>
    </source>
</evidence>
<dbReference type="Proteomes" id="UP000284277">
    <property type="component" value="Unassembled WGS sequence"/>
</dbReference>
<organism evidence="1 2">
    <name type="scientific">Lacrimispora algidixylanolytica</name>
    <dbReference type="NCBI Taxonomy" id="94868"/>
    <lineage>
        <taxon>Bacteria</taxon>
        <taxon>Bacillati</taxon>
        <taxon>Bacillota</taxon>
        <taxon>Clostridia</taxon>
        <taxon>Lachnospirales</taxon>
        <taxon>Lachnospiraceae</taxon>
        <taxon>Lacrimispora</taxon>
    </lineage>
</organism>
<protein>
    <recommendedName>
        <fullName evidence="3">Copper amine oxidase-like N-terminal domain-containing protein</fullName>
    </recommendedName>
</protein>
<gene>
    <name evidence="1" type="ORF">BET01_05365</name>
</gene>
<reference evidence="1 2" key="1">
    <citation type="submission" date="2016-08" db="EMBL/GenBank/DDBJ databases">
        <title>A new outlook on sporulation: Clostridium algidixylanolyticum.</title>
        <authorList>
            <person name="Poppleton D.I."/>
            <person name="Gribaldo S."/>
        </authorList>
    </citation>
    <scope>NUCLEOTIDE SEQUENCE [LARGE SCALE GENOMIC DNA]</scope>
    <source>
        <strain evidence="1 2">SPL73</strain>
    </source>
</reference>
<dbReference type="OrthoDB" id="1684927at2"/>
<dbReference type="RefSeq" id="WP_120197537.1">
    <property type="nucleotide sequence ID" value="NZ_MCIA01000030.1"/>
</dbReference>
<dbReference type="EMBL" id="MCIA01000030">
    <property type="protein sequence ID" value="RKD30748.1"/>
    <property type="molecule type" value="Genomic_DNA"/>
</dbReference>
<keyword evidence="2" id="KW-1185">Reference proteome</keyword>
<sequence length="166" mass="18319">MTRYTPVYGTVSSITPLKNSALDHSCSLLISVMSESIGQVNFVVKSNTYVLDQHTFEQGDPIIAIYDTSAPVPLIYPPQFTAVILAENDDGYQAMFDYFNDDLLNTDETLKLNIGDSDSTDVLLPNGQSFFYTPGGNHLFVLYMFTTRSIPAMTTPSTVIVFCSES</sequence>
<dbReference type="AlphaFoldDB" id="A0A419SZY8"/>
<name>A0A419SZY8_9FIRM</name>